<dbReference type="Proteomes" id="UP000266673">
    <property type="component" value="Unassembled WGS sequence"/>
</dbReference>
<gene>
    <name evidence="2" type="ORF">C2G38_2180223</name>
</gene>
<sequence length="194" mass="22321">MYRAHWERKLTKNKNGDPPNDEDVPFIEKMYRLPRTQNFNPHENAIRKSLGADLEDGRSVIKISQLILRGASKDEWINYFDYCKKENVPKVTFGGQAIPDIPLIGDDDKSKIDYCEKVPKVMFGEQAYNPISETSSCVEFTKANNFISDDENILGDTDIAILELISVHAKIYQGTKLFHKLKLTNHFHCLEKKD</sequence>
<comment type="caution">
    <text evidence="2">The sequence shown here is derived from an EMBL/GenBank/DDBJ whole genome shotgun (WGS) entry which is preliminary data.</text>
</comment>
<evidence type="ECO:0000313" key="3">
    <source>
        <dbReference type="Proteomes" id="UP000266673"/>
    </source>
</evidence>
<evidence type="ECO:0000256" key="1">
    <source>
        <dbReference type="SAM" id="MobiDB-lite"/>
    </source>
</evidence>
<name>A0A397VC68_9GLOM</name>
<dbReference type="EMBL" id="QKWP01000438">
    <property type="protein sequence ID" value="RIB20060.1"/>
    <property type="molecule type" value="Genomic_DNA"/>
</dbReference>
<accession>A0A397VC68</accession>
<proteinExistence type="predicted"/>
<dbReference type="AlphaFoldDB" id="A0A397VC68"/>
<feature type="compositionally biased region" description="Basic and acidic residues" evidence="1">
    <location>
        <begin position="1"/>
        <end position="10"/>
    </location>
</feature>
<keyword evidence="3" id="KW-1185">Reference proteome</keyword>
<feature type="region of interest" description="Disordered" evidence="1">
    <location>
        <begin position="1"/>
        <end position="23"/>
    </location>
</feature>
<evidence type="ECO:0000313" key="2">
    <source>
        <dbReference type="EMBL" id="RIB20060.1"/>
    </source>
</evidence>
<organism evidence="2 3">
    <name type="scientific">Gigaspora rosea</name>
    <dbReference type="NCBI Taxonomy" id="44941"/>
    <lineage>
        <taxon>Eukaryota</taxon>
        <taxon>Fungi</taxon>
        <taxon>Fungi incertae sedis</taxon>
        <taxon>Mucoromycota</taxon>
        <taxon>Glomeromycotina</taxon>
        <taxon>Glomeromycetes</taxon>
        <taxon>Diversisporales</taxon>
        <taxon>Gigasporaceae</taxon>
        <taxon>Gigaspora</taxon>
    </lineage>
</organism>
<reference evidence="2 3" key="1">
    <citation type="submission" date="2018-06" db="EMBL/GenBank/DDBJ databases">
        <title>Comparative genomics reveals the genomic features of Rhizophagus irregularis, R. cerebriforme, R. diaphanum and Gigaspora rosea, and their symbiotic lifestyle signature.</title>
        <authorList>
            <person name="Morin E."/>
            <person name="San Clemente H."/>
            <person name="Chen E.C.H."/>
            <person name="De La Providencia I."/>
            <person name="Hainaut M."/>
            <person name="Kuo A."/>
            <person name="Kohler A."/>
            <person name="Murat C."/>
            <person name="Tang N."/>
            <person name="Roy S."/>
            <person name="Loubradou J."/>
            <person name="Henrissat B."/>
            <person name="Grigoriev I.V."/>
            <person name="Corradi N."/>
            <person name="Roux C."/>
            <person name="Martin F.M."/>
        </authorList>
    </citation>
    <scope>NUCLEOTIDE SEQUENCE [LARGE SCALE GENOMIC DNA]</scope>
    <source>
        <strain evidence="2 3">DAOM 194757</strain>
    </source>
</reference>
<protein>
    <submittedName>
        <fullName evidence="2">Uncharacterized protein</fullName>
    </submittedName>
</protein>